<dbReference type="NCBIfam" id="TIGR01167">
    <property type="entry name" value="LPXTG_anchor"/>
    <property type="match status" value="1"/>
</dbReference>
<dbReference type="Pfam" id="PF00746">
    <property type="entry name" value="Gram_pos_anchor"/>
    <property type="match status" value="1"/>
</dbReference>
<accession>A0A430AWE2</accession>
<protein>
    <recommendedName>
        <fullName evidence="12">Ig-like domain-containing protein</fullName>
    </recommendedName>
</protein>
<evidence type="ECO:0000256" key="3">
    <source>
        <dbReference type="ARBA" id="ARBA00022729"/>
    </source>
</evidence>
<keyword evidence="4" id="KW-0572">Peptidoglycan-anchor</keyword>
<dbReference type="AlphaFoldDB" id="A0A430AWE2"/>
<dbReference type="GeneID" id="95581119"/>
<feature type="domain" description="Ig-like" evidence="9">
    <location>
        <begin position="143"/>
        <end position="210"/>
    </location>
</feature>
<evidence type="ECO:0000256" key="7">
    <source>
        <dbReference type="SAM" id="SignalP"/>
    </source>
</evidence>
<organism evidence="10 11">
    <name type="scientific">Vagococcus carniphilus</name>
    <dbReference type="NCBI Taxonomy" id="218144"/>
    <lineage>
        <taxon>Bacteria</taxon>
        <taxon>Bacillati</taxon>
        <taxon>Bacillota</taxon>
        <taxon>Bacilli</taxon>
        <taxon>Lactobacillales</taxon>
        <taxon>Enterococcaceae</taxon>
        <taxon>Vagococcus</taxon>
    </lineage>
</organism>
<feature type="domain" description="Gram-positive cocci surface proteins LPxTG" evidence="8">
    <location>
        <begin position="712"/>
        <end position="748"/>
    </location>
</feature>
<feature type="domain" description="Ig-like" evidence="9">
    <location>
        <begin position="221"/>
        <end position="289"/>
    </location>
</feature>
<feature type="domain" description="Ig-like" evidence="9">
    <location>
        <begin position="458"/>
        <end position="526"/>
    </location>
</feature>
<dbReference type="Gene3D" id="2.60.40.10">
    <property type="entry name" value="Immunoglobulins"/>
    <property type="match status" value="8"/>
</dbReference>
<dbReference type="RefSeq" id="WP_126795249.1">
    <property type="nucleotide sequence ID" value="NZ_CP060720.1"/>
</dbReference>
<name>A0A430AWE2_9ENTE</name>
<keyword evidence="2" id="KW-0964">Secreted</keyword>
<keyword evidence="1" id="KW-0134">Cell wall</keyword>
<evidence type="ECO:0008006" key="12">
    <source>
        <dbReference type="Google" id="ProtNLM"/>
    </source>
</evidence>
<evidence type="ECO:0000256" key="6">
    <source>
        <dbReference type="SAM" id="Phobius"/>
    </source>
</evidence>
<feature type="transmembrane region" description="Helical" evidence="6">
    <location>
        <begin position="726"/>
        <end position="745"/>
    </location>
</feature>
<proteinExistence type="predicted"/>
<evidence type="ECO:0000259" key="8">
    <source>
        <dbReference type="Pfam" id="PF00746"/>
    </source>
</evidence>
<evidence type="ECO:0000256" key="2">
    <source>
        <dbReference type="ARBA" id="ARBA00022525"/>
    </source>
</evidence>
<dbReference type="InterPro" id="IPR022038">
    <property type="entry name" value="Ig-like_bact"/>
</dbReference>
<dbReference type="InterPro" id="IPR013783">
    <property type="entry name" value="Ig-like_fold"/>
</dbReference>
<comment type="caution">
    <text evidence="10">The sequence shown here is derived from an EMBL/GenBank/DDBJ whole genome shotgun (WGS) entry which is preliminary data.</text>
</comment>
<feature type="signal peptide" evidence="7">
    <location>
        <begin position="1"/>
        <end position="24"/>
    </location>
</feature>
<dbReference type="Proteomes" id="UP000288028">
    <property type="component" value="Unassembled WGS sequence"/>
</dbReference>
<dbReference type="OrthoDB" id="2323731at2"/>
<keyword evidence="11" id="KW-1185">Reference proteome</keyword>
<feature type="domain" description="Ig-like" evidence="9">
    <location>
        <begin position="618"/>
        <end position="685"/>
    </location>
</feature>
<evidence type="ECO:0000256" key="5">
    <source>
        <dbReference type="SAM" id="MobiDB-lite"/>
    </source>
</evidence>
<evidence type="ECO:0000256" key="4">
    <source>
        <dbReference type="ARBA" id="ARBA00023088"/>
    </source>
</evidence>
<keyword evidence="6" id="KW-1133">Transmembrane helix</keyword>
<feature type="domain" description="Ig-like" evidence="9">
    <location>
        <begin position="44"/>
        <end position="113"/>
    </location>
</feature>
<feature type="compositionally biased region" description="Low complexity" evidence="5">
    <location>
        <begin position="700"/>
        <end position="718"/>
    </location>
</feature>
<reference evidence="10 11" key="1">
    <citation type="submission" date="2017-05" db="EMBL/GenBank/DDBJ databases">
        <title>Vagococcus spp. assemblies.</title>
        <authorList>
            <person name="Gulvik C.A."/>
        </authorList>
    </citation>
    <scope>NUCLEOTIDE SEQUENCE [LARGE SCALE GENOMIC DNA]</scope>
    <source>
        <strain evidence="10 11">SS1714</strain>
    </source>
</reference>
<evidence type="ECO:0000313" key="11">
    <source>
        <dbReference type="Proteomes" id="UP000288028"/>
    </source>
</evidence>
<feature type="domain" description="Ig-like" evidence="9">
    <location>
        <begin position="300"/>
        <end position="366"/>
    </location>
</feature>
<dbReference type="Pfam" id="PF07523">
    <property type="entry name" value="Big_3"/>
    <property type="match status" value="8"/>
</dbReference>
<dbReference type="InterPro" id="IPR019931">
    <property type="entry name" value="LPXTG_anchor"/>
</dbReference>
<keyword evidence="6" id="KW-0472">Membrane</keyword>
<keyword evidence="6" id="KW-0812">Transmembrane</keyword>
<evidence type="ECO:0000259" key="9">
    <source>
        <dbReference type="Pfam" id="PF07523"/>
    </source>
</evidence>
<gene>
    <name evidence="10" type="ORF">CBF28_11095</name>
</gene>
<feature type="region of interest" description="Disordered" evidence="5">
    <location>
        <begin position="689"/>
        <end position="718"/>
    </location>
</feature>
<feature type="domain" description="Ig-like" evidence="9">
    <location>
        <begin position="539"/>
        <end position="607"/>
    </location>
</feature>
<sequence length="750" mass="83282">MKKIRMFIVATLLCSLSTPLISLAETTQAKPKQEIGQNSKATLKVKNSKISLNSKWVPENNFEAATDESGKKLSWNDVNKSIVVSGKVDTTKIGTYKITYKLNKMNKTATVEVFDDNKPIKKAETKKNRDQSSEVLPTALNLKNTVLKTGQTWNPESNFDSVVMSDGSKLLWSDISKEVIVTGSVDTTKAGTYKVTYNFRDFTKVATVTVEADVTAKDVVVKDSKIDVGSKWDAKDNFEYVLMSDGSKLLWSDISKEVIVTGSVDTAKAGTYKVTYNFRDFTKVATVTVEANVTAKDVVVKDSKIDVGSKWDAKDNFEYVLMSDGSKLSWSDVSKEIEVTGSVDTKKAGTYKVTYNYRDIKKVATIIVEANVTAKDIVVKDSKIDVGSKWDAKDNFEYVLMSDGSKLSWSDVSKEIEVTGSVDTKKAGTYKVTYNYRDIKKVATIIVEANVTAKDVVVKDSKIDVGSKWDAKDNFEYVLMSNGSKLSWSDVSKEIEVTGSVDTKKAGTYKVTYTYRDIKKVATVTVKKQNEVTAKKLVVRDTKIFVDSKWNVKDNFNYVLMSDGSKLLWKDVEREITVDGKVNTQKAGTYKITYKFRGLTNVAKITVEEVKAKSLILKDTTLVVGSKWNAKDNFEYVLMNNGTKLSWTDVEKEILIFGEVNTQKAGTYKVTYECRDLKKVATITVKQSGKPVSGTSVGNKPTASKPVTTKPVKPLPQTSETNNSELLIIGILMISGVFILVSFKLRKETN</sequence>
<dbReference type="EMBL" id="NGKB01000011">
    <property type="protein sequence ID" value="RSU12377.1"/>
    <property type="molecule type" value="Genomic_DNA"/>
</dbReference>
<evidence type="ECO:0000256" key="1">
    <source>
        <dbReference type="ARBA" id="ARBA00022512"/>
    </source>
</evidence>
<feature type="domain" description="Ig-like" evidence="9">
    <location>
        <begin position="379"/>
        <end position="445"/>
    </location>
</feature>
<keyword evidence="3 7" id="KW-0732">Signal</keyword>
<evidence type="ECO:0000313" key="10">
    <source>
        <dbReference type="EMBL" id="RSU12377.1"/>
    </source>
</evidence>
<feature type="chain" id="PRO_5019328084" description="Ig-like domain-containing protein" evidence="7">
    <location>
        <begin position="25"/>
        <end position="750"/>
    </location>
</feature>